<evidence type="ECO:0000313" key="2">
    <source>
        <dbReference type="EMBL" id="MBO2013013.1"/>
    </source>
</evidence>
<dbReference type="Gene3D" id="3.40.1580.10">
    <property type="entry name" value="SMI1/KNR4-like"/>
    <property type="match status" value="1"/>
</dbReference>
<dbReference type="RefSeq" id="WP_208178753.1">
    <property type="nucleotide sequence ID" value="NZ_JAGETZ010000024.1"/>
</dbReference>
<dbReference type="Proteomes" id="UP000664369">
    <property type="component" value="Unassembled WGS sequence"/>
</dbReference>
<dbReference type="InterPro" id="IPR018958">
    <property type="entry name" value="Knr4/Smi1-like_dom"/>
</dbReference>
<dbReference type="Pfam" id="PF09346">
    <property type="entry name" value="SMI1_KNR4"/>
    <property type="match status" value="1"/>
</dbReference>
<dbReference type="SUPFAM" id="SSF160631">
    <property type="entry name" value="SMI1/KNR4-like"/>
    <property type="match status" value="1"/>
</dbReference>
<proteinExistence type="predicted"/>
<keyword evidence="3" id="KW-1185">Reference proteome</keyword>
<dbReference type="EMBL" id="JAGETZ010000024">
    <property type="protein sequence ID" value="MBO2013013.1"/>
    <property type="molecule type" value="Genomic_DNA"/>
</dbReference>
<sequence length="180" mass="20619">MRTFEYLSKEPRFVTVDTNCLLTHKLADGQSFPPSYLDFATQLGWGRLCGLLLVYVPLGQYPDSWLIQSPKIRQYMDDFYKEMEYDALFLEPDGYEGIEQYLLPFAMSENGEYLAWDTSRRDDAGEFPIYVLAARLGGIRYGAKDLYEFIEKCTDEAAVKTMFGTGYSALPPTFESLPLT</sequence>
<gene>
    <name evidence="2" type="ORF">J4E00_28385</name>
</gene>
<accession>A0ABS3QPZ8</accession>
<organism evidence="2 3">
    <name type="scientific">Hymenobacter negativus</name>
    <dbReference type="NCBI Taxonomy" id="2795026"/>
    <lineage>
        <taxon>Bacteria</taxon>
        <taxon>Pseudomonadati</taxon>
        <taxon>Bacteroidota</taxon>
        <taxon>Cytophagia</taxon>
        <taxon>Cytophagales</taxon>
        <taxon>Hymenobacteraceae</taxon>
        <taxon>Hymenobacter</taxon>
    </lineage>
</organism>
<feature type="domain" description="Knr4/Smi1-like" evidence="1">
    <location>
        <begin position="29"/>
        <end position="151"/>
    </location>
</feature>
<comment type="caution">
    <text evidence="2">The sequence shown here is derived from an EMBL/GenBank/DDBJ whole genome shotgun (WGS) entry which is preliminary data.</text>
</comment>
<reference evidence="2 3" key="1">
    <citation type="submission" date="2021-03" db="EMBL/GenBank/DDBJ databases">
        <authorList>
            <person name="Kim M.K."/>
        </authorList>
    </citation>
    <scope>NUCLEOTIDE SEQUENCE [LARGE SCALE GENOMIC DNA]</scope>
    <source>
        <strain evidence="2 3">BT442</strain>
    </source>
</reference>
<evidence type="ECO:0000259" key="1">
    <source>
        <dbReference type="Pfam" id="PF09346"/>
    </source>
</evidence>
<protein>
    <submittedName>
        <fullName evidence="2">SMI1/KNR4 family protein</fullName>
    </submittedName>
</protein>
<name>A0ABS3QPZ8_9BACT</name>
<evidence type="ECO:0000313" key="3">
    <source>
        <dbReference type="Proteomes" id="UP000664369"/>
    </source>
</evidence>
<dbReference type="InterPro" id="IPR037883">
    <property type="entry name" value="Knr4/Smi1-like_sf"/>
</dbReference>